<feature type="region of interest" description="Disordered" evidence="1">
    <location>
        <begin position="1"/>
        <end position="38"/>
    </location>
</feature>
<proteinExistence type="predicted"/>
<feature type="non-terminal residue" evidence="2">
    <location>
        <position position="62"/>
    </location>
</feature>
<dbReference type="Proteomes" id="UP000823775">
    <property type="component" value="Unassembled WGS sequence"/>
</dbReference>
<comment type="caution">
    <text evidence="2">The sequence shown here is derived from an EMBL/GenBank/DDBJ whole genome shotgun (WGS) entry which is preliminary data.</text>
</comment>
<evidence type="ECO:0000256" key="1">
    <source>
        <dbReference type="SAM" id="MobiDB-lite"/>
    </source>
</evidence>
<gene>
    <name evidence="2" type="ORF">HAX54_028629</name>
</gene>
<dbReference type="EMBL" id="JACEIK010003517">
    <property type="protein sequence ID" value="MCD9642040.1"/>
    <property type="molecule type" value="Genomic_DNA"/>
</dbReference>
<protein>
    <submittedName>
        <fullName evidence="2">Uncharacterized protein</fullName>
    </submittedName>
</protein>
<reference evidence="2 3" key="1">
    <citation type="journal article" date="2021" name="BMC Genomics">
        <title>Datura genome reveals duplications of psychoactive alkaloid biosynthetic genes and high mutation rate following tissue culture.</title>
        <authorList>
            <person name="Rajewski A."/>
            <person name="Carter-House D."/>
            <person name="Stajich J."/>
            <person name="Litt A."/>
        </authorList>
    </citation>
    <scope>NUCLEOTIDE SEQUENCE [LARGE SCALE GENOMIC DNA]</scope>
    <source>
        <strain evidence="2">AR-01</strain>
    </source>
</reference>
<keyword evidence="3" id="KW-1185">Reference proteome</keyword>
<evidence type="ECO:0000313" key="3">
    <source>
        <dbReference type="Proteomes" id="UP000823775"/>
    </source>
</evidence>
<accession>A0ABS8V780</accession>
<name>A0ABS8V780_DATST</name>
<organism evidence="2 3">
    <name type="scientific">Datura stramonium</name>
    <name type="common">Jimsonweed</name>
    <name type="synonym">Common thornapple</name>
    <dbReference type="NCBI Taxonomy" id="4076"/>
    <lineage>
        <taxon>Eukaryota</taxon>
        <taxon>Viridiplantae</taxon>
        <taxon>Streptophyta</taxon>
        <taxon>Embryophyta</taxon>
        <taxon>Tracheophyta</taxon>
        <taxon>Spermatophyta</taxon>
        <taxon>Magnoliopsida</taxon>
        <taxon>eudicotyledons</taxon>
        <taxon>Gunneridae</taxon>
        <taxon>Pentapetalae</taxon>
        <taxon>asterids</taxon>
        <taxon>lamiids</taxon>
        <taxon>Solanales</taxon>
        <taxon>Solanaceae</taxon>
        <taxon>Solanoideae</taxon>
        <taxon>Datureae</taxon>
        <taxon>Datura</taxon>
    </lineage>
</organism>
<feature type="non-terminal residue" evidence="2">
    <location>
        <position position="1"/>
    </location>
</feature>
<sequence>PVSKIGPSYFSGRNGRRGGFSNAEKDPMNSKELNEESYEVNREDFVRRCLENESIIQDILSL</sequence>
<evidence type="ECO:0000313" key="2">
    <source>
        <dbReference type="EMBL" id="MCD9642040.1"/>
    </source>
</evidence>
<feature type="compositionally biased region" description="Basic and acidic residues" evidence="1">
    <location>
        <begin position="23"/>
        <end position="38"/>
    </location>
</feature>